<evidence type="ECO:0000313" key="4">
    <source>
        <dbReference type="EMBL" id="MBE5062464.1"/>
    </source>
</evidence>
<dbReference type="InterPro" id="IPR050259">
    <property type="entry name" value="SDR"/>
</dbReference>
<dbReference type="InterPro" id="IPR036291">
    <property type="entry name" value="NAD(P)-bd_dom_sf"/>
</dbReference>
<dbReference type="Gene3D" id="3.40.50.720">
    <property type="entry name" value="NAD(P)-binding Rossmann-like Domain"/>
    <property type="match status" value="1"/>
</dbReference>
<protein>
    <submittedName>
        <fullName evidence="4">3-oxoacyl-ACP reductase FabG</fullName>
    </submittedName>
</protein>
<proteinExistence type="inferred from homology"/>
<comment type="caution">
    <text evidence="4">The sequence shown here is derived from an EMBL/GenBank/DDBJ whole genome shotgun (WGS) entry which is preliminary data.</text>
</comment>
<evidence type="ECO:0000256" key="3">
    <source>
        <dbReference type="RuleBase" id="RU000363"/>
    </source>
</evidence>
<evidence type="ECO:0000313" key="5">
    <source>
        <dbReference type="Proteomes" id="UP000758652"/>
    </source>
</evidence>
<sequence length="248" mass="26867">MSAKPSAKYALITGASRGIGRACALRFAREGWHVFLNCRSSLDELEEVQEEIQKHLPGDCTLVPGDVGSPADVRQIFEKIYQICPCLDVLVNNAGIAHMGLLTDMTDTEWQRLLDTNLSSVFYCCRSAIPPMVTRKQGRIISISSMWGTVGASCEAAYSAAKSGIHGLTRALAKELAPSGIQVNAIACGVIDTAMNGWLSPEENQELKEEIPTGRFGTPEEVADLVWQISHAPHYMTGQIIGIDGGYI</sequence>
<comment type="similarity">
    <text evidence="1 3">Belongs to the short-chain dehydrogenases/reductases (SDR) family.</text>
</comment>
<organism evidence="4 5">
    <name type="scientific">Claveliimonas monacensis</name>
    <dbReference type="NCBI Taxonomy" id="2779351"/>
    <lineage>
        <taxon>Bacteria</taxon>
        <taxon>Bacillati</taxon>
        <taxon>Bacillota</taxon>
        <taxon>Clostridia</taxon>
        <taxon>Lachnospirales</taxon>
        <taxon>Lachnospiraceae</taxon>
        <taxon>Claveliimonas</taxon>
    </lineage>
</organism>
<dbReference type="NCBIfam" id="NF009466">
    <property type="entry name" value="PRK12826.1-2"/>
    <property type="match status" value="1"/>
</dbReference>
<dbReference type="NCBIfam" id="NF047420">
    <property type="entry name" value="EF_P_mod_YmfI"/>
    <property type="match status" value="1"/>
</dbReference>
<dbReference type="PANTHER" id="PTHR42879">
    <property type="entry name" value="3-OXOACYL-(ACYL-CARRIER-PROTEIN) REDUCTASE"/>
    <property type="match status" value="1"/>
</dbReference>
<dbReference type="PROSITE" id="PS00061">
    <property type="entry name" value="ADH_SHORT"/>
    <property type="match status" value="1"/>
</dbReference>
<keyword evidence="2" id="KW-0753">Steroid metabolism</keyword>
<dbReference type="RefSeq" id="WP_226394336.1">
    <property type="nucleotide sequence ID" value="NZ_JADCKL010000002.1"/>
</dbReference>
<evidence type="ECO:0000256" key="2">
    <source>
        <dbReference type="ARBA" id="ARBA00023221"/>
    </source>
</evidence>
<keyword evidence="2" id="KW-0443">Lipid metabolism</keyword>
<dbReference type="InterPro" id="IPR002347">
    <property type="entry name" value="SDR_fam"/>
</dbReference>
<name>A0ABR9RHL6_9FIRM</name>
<keyword evidence="5" id="KW-1185">Reference proteome</keyword>
<dbReference type="Pfam" id="PF00106">
    <property type="entry name" value="adh_short"/>
    <property type="match status" value="1"/>
</dbReference>
<dbReference type="Proteomes" id="UP000758652">
    <property type="component" value="Unassembled WGS sequence"/>
</dbReference>
<dbReference type="EMBL" id="JADCKL010000002">
    <property type="protein sequence ID" value="MBE5062464.1"/>
    <property type="molecule type" value="Genomic_DNA"/>
</dbReference>
<dbReference type="InterPro" id="IPR020904">
    <property type="entry name" value="Sc_DH/Rdtase_CS"/>
</dbReference>
<accession>A0ABR9RHL6</accession>
<dbReference type="PANTHER" id="PTHR42879:SF2">
    <property type="entry name" value="3-OXOACYL-[ACYL-CARRIER-PROTEIN] REDUCTASE FABG"/>
    <property type="match status" value="1"/>
</dbReference>
<dbReference type="PRINTS" id="PR00081">
    <property type="entry name" value="GDHRDH"/>
</dbReference>
<reference evidence="4 5" key="1">
    <citation type="submission" date="2020-10" db="EMBL/GenBank/DDBJ databases">
        <title>ChiBAC.</title>
        <authorList>
            <person name="Zenner C."/>
            <person name="Hitch T.C.A."/>
            <person name="Clavel T."/>
        </authorList>
    </citation>
    <scope>NUCLEOTIDE SEQUENCE [LARGE SCALE GENOMIC DNA]</scope>
    <source>
        <strain evidence="4 5">DSM 108991</strain>
    </source>
</reference>
<gene>
    <name evidence="4" type="primary">fabG</name>
    <name evidence="4" type="ORF">INF30_04195</name>
</gene>
<dbReference type="SUPFAM" id="SSF51735">
    <property type="entry name" value="NAD(P)-binding Rossmann-fold domains"/>
    <property type="match status" value="1"/>
</dbReference>
<evidence type="ECO:0000256" key="1">
    <source>
        <dbReference type="ARBA" id="ARBA00006484"/>
    </source>
</evidence>
<dbReference type="PRINTS" id="PR00080">
    <property type="entry name" value="SDRFAMILY"/>
</dbReference>